<evidence type="ECO:0000256" key="4">
    <source>
        <dbReference type="ARBA" id="ARBA00023136"/>
    </source>
</evidence>
<dbReference type="PROSITE" id="PS50048">
    <property type="entry name" value="ZN2_CY6_FUNGAL_2"/>
    <property type="match status" value="1"/>
</dbReference>
<accession>A0A2H3GKD0</accession>
<feature type="domain" description="Zn(2)-C6 fungal-type" evidence="7">
    <location>
        <begin position="335"/>
        <end position="365"/>
    </location>
</feature>
<gene>
    <name evidence="8" type="ORF">AU210_014526</name>
</gene>
<dbReference type="STRING" id="327505.A0A2H3GKD0"/>
<reference evidence="8 9" key="2">
    <citation type="journal article" date="2017" name="Sci. Rep.">
        <title>A mobile pathogenicity chromosome in Fusarium oxysporum for infection of multiple cucurbit species.</title>
        <authorList>
            <person name="van Dam P."/>
            <person name="Fokkens L."/>
            <person name="Ayukawa Y."/>
            <person name="van der Gragt M."/>
            <person name="Ter Horst A."/>
            <person name="Brankovics B."/>
            <person name="Houterman P.M."/>
            <person name="Arie T."/>
            <person name="Rep M."/>
        </authorList>
    </citation>
    <scope>NUCLEOTIDE SEQUENCE [LARGE SCALE GENOMIC DNA]</scope>
    <source>
        <strain evidence="8 9">Forc016</strain>
    </source>
</reference>
<dbReference type="AlphaFoldDB" id="A0A2H3GKD0"/>
<organism evidence="8 9">
    <name type="scientific">Fusarium oxysporum f. sp. radicis-cucumerinum</name>
    <dbReference type="NCBI Taxonomy" id="327505"/>
    <lineage>
        <taxon>Eukaryota</taxon>
        <taxon>Fungi</taxon>
        <taxon>Dikarya</taxon>
        <taxon>Ascomycota</taxon>
        <taxon>Pezizomycotina</taxon>
        <taxon>Sordariomycetes</taxon>
        <taxon>Hypocreomycetidae</taxon>
        <taxon>Hypocreales</taxon>
        <taxon>Nectriaceae</taxon>
        <taxon>Fusarium</taxon>
        <taxon>Fusarium oxysporum species complex</taxon>
    </lineage>
</organism>
<sequence>MVNYYRYEPSLPASIIFIVIFALSSALHLFQIIKTRTWFFLPFLVGSIFETVGFIGRAIGAEQAPDYTFGPYVLQTLLLLLGPTCYAASIYMILGRYIRQLKGEQFSLIRPSWLTKIFLLGDVISIALQGIGGGKLVNADTPDDRTKGEDIIIGGLIVQVLFFGLFIAVTGLFHFRFARQSTAQPFIWQRPLVVIYVASALILIRSLFRMIEYIEGHDGELQSKEVYVLVLDAVPMTIASVSLNIFHPSKYMKNARKSLNDSDSEVGLSDPQGHSLGTMIPSLAFVQFFTIFRISTTFINVNINIAPMIDVNTSSDASEVSAPAHRRAHRKSRTGCRPCKTSRIKCDENRPFCKNCIRKEALCEYFDTKSRLRGCSANNVKILPVSYQSPVEVEPILPISPASSNLSSSDLFAGRTGSPAEQLLERQLLHHFVQMTQRATDIQATWLLWILEQATHSPYVLNGILGISAFHLRRFNEFDKALEVASHEYMACAIEGHRKELRSGMSKGNSSSVAAVCALVSIHANVNGYCLAGENDERMPHGWFISCRRSMNLLHTASPLIENPTISQEFKTIYPTIDKTTHPNPFSFLLYYNPTSTDINQEEVSICMPAVAYLSYIYAEMTTRKPLRFPAALSAKFIDLLKAKNPRALAISGYFFMVVKQGRQLWLIDGAPEREFDTIMRCLPRQWWSVMDWAVRVLGWVDRRAE</sequence>
<dbReference type="PANTHER" id="PTHR31465">
    <property type="entry name" value="PROTEIN RTA1-RELATED"/>
    <property type="match status" value="1"/>
</dbReference>
<dbReference type="InterPro" id="IPR001138">
    <property type="entry name" value="Zn2Cys6_DnaBD"/>
</dbReference>
<dbReference type="GO" id="GO:0008270">
    <property type="term" value="F:zinc ion binding"/>
    <property type="evidence" value="ECO:0007669"/>
    <property type="project" value="InterPro"/>
</dbReference>
<evidence type="ECO:0000256" key="6">
    <source>
        <dbReference type="SAM" id="Phobius"/>
    </source>
</evidence>
<evidence type="ECO:0000256" key="2">
    <source>
        <dbReference type="ARBA" id="ARBA00022692"/>
    </source>
</evidence>
<evidence type="ECO:0000256" key="1">
    <source>
        <dbReference type="ARBA" id="ARBA00004141"/>
    </source>
</evidence>
<evidence type="ECO:0000256" key="5">
    <source>
        <dbReference type="ARBA" id="ARBA00023242"/>
    </source>
</evidence>
<feature type="transmembrane region" description="Helical" evidence="6">
    <location>
        <begin position="187"/>
        <end position="206"/>
    </location>
</feature>
<dbReference type="InterPro" id="IPR036864">
    <property type="entry name" value="Zn2-C6_fun-type_DNA-bd_sf"/>
</dbReference>
<dbReference type="InterPro" id="IPR007568">
    <property type="entry name" value="RTA1"/>
</dbReference>
<protein>
    <recommendedName>
        <fullName evidence="7">Zn(2)-C6 fungal-type domain-containing protein</fullName>
    </recommendedName>
</protein>
<dbReference type="Pfam" id="PF00172">
    <property type="entry name" value="Zn_clus"/>
    <property type="match status" value="1"/>
</dbReference>
<reference evidence="8 9" key="1">
    <citation type="journal article" date="2016" name="Environ. Microbiol.">
        <title>Effector profiles distinguish formae speciales of Fusarium oxysporum.</title>
        <authorList>
            <person name="van Dam P."/>
            <person name="Fokkens L."/>
            <person name="Schmidt S.M."/>
            <person name="Linmans J.H."/>
            <person name="Kistler H.C."/>
            <person name="Ma L.J."/>
            <person name="Rep M."/>
        </authorList>
    </citation>
    <scope>NUCLEOTIDE SEQUENCE [LARGE SCALE GENOMIC DNA]</scope>
    <source>
        <strain evidence="8 9">Forc016</strain>
    </source>
</reference>
<proteinExistence type="predicted"/>
<comment type="subcellular location">
    <subcellularLocation>
        <location evidence="1">Membrane</location>
        <topology evidence="1">Multi-pass membrane protein</topology>
    </subcellularLocation>
</comment>
<evidence type="ECO:0000256" key="3">
    <source>
        <dbReference type="ARBA" id="ARBA00022989"/>
    </source>
</evidence>
<evidence type="ECO:0000313" key="8">
    <source>
        <dbReference type="EMBL" id="PCD25419.1"/>
    </source>
</evidence>
<dbReference type="Gene3D" id="4.10.240.10">
    <property type="entry name" value="Zn(2)-C6 fungal-type DNA-binding domain"/>
    <property type="match status" value="1"/>
</dbReference>
<dbReference type="SMART" id="SM00066">
    <property type="entry name" value="GAL4"/>
    <property type="match status" value="1"/>
</dbReference>
<feature type="transmembrane region" description="Helical" evidence="6">
    <location>
        <begin position="37"/>
        <end position="60"/>
    </location>
</feature>
<keyword evidence="5" id="KW-0539">Nucleus</keyword>
<dbReference type="PROSITE" id="PS00463">
    <property type="entry name" value="ZN2_CY6_FUNGAL_1"/>
    <property type="match status" value="1"/>
</dbReference>
<evidence type="ECO:0000259" key="7">
    <source>
        <dbReference type="PROSITE" id="PS50048"/>
    </source>
</evidence>
<name>A0A2H3GKD0_FUSOX</name>
<evidence type="ECO:0000313" key="9">
    <source>
        <dbReference type="Proteomes" id="UP000219602"/>
    </source>
</evidence>
<feature type="transmembrane region" description="Helical" evidence="6">
    <location>
        <begin position="12"/>
        <end position="30"/>
    </location>
</feature>
<dbReference type="Pfam" id="PF11951">
    <property type="entry name" value="Fungal_trans_2"/>
    <property type="match status" value="1"/>
</dbReference>
<dbReference type="PRINTS" id="PR00755">
    <property type="entry name" value="AFLATOXINBRP"/>
</dbReference>
<dbReference type="GO" id="GO:0016020">
    <property type="term" value="C:membrane"/>
    <property type="evidence" value="ECO:0007669"/>
    <property type="project" value="UniProtKB-SubCell"/>
</dbReference>
<feature type="transmembrane region" description="Helical" evidence="6">
    <location>
        <begin position="151"/>
        <end position="175"/>
    </location>
</feature>
<dbReference type="PANTHER" id="PTHR31465:SF35">
    <property type="entry name" value="RTA1 DOMAIN PROTEIN-RELATED"/>
    <property type="match status" value="1"/>
</dbReference>
<dbReference type="EMBL" id="MABQ02000010">
    <property type="protein sequence ID" value="PCD25419.1"/>
    <property type="molecule type" value="Genomic_DNA"/>
</dbReference>
<dbReference type="InterPro" id="IPR021858">
    <property type="entry name" value="Fun_TF"/>
</dbReference>
<dbReference type="Proteomes" id="UP000219602">
    <property type="component" value="Chromosome 12"/>
</dbReference>
<feature type="transmembrane region" description="Helical" evidence="6">
    <location>
        <begin position="72"/>
        <end position="93"/>
    </location>
</feature>
<keyword evidence="3 6" id="KW-1133">Transmembrane helix</keyword>
<dbReference type="SUPFAM" id="SSF57701">
    <property type="entry name" value="Zn2/Cys6 DNA-binding domain"/>
    <property type="match status" value="1"/>
</dbReference>
<feature type="transmembrane region" description="Helical" evidence="6">
    <location>
        <begin position="113"/>
        <end position="131"/>
    </location>
</feature>
<dbReference type="Pfam" id="PF04479">
    <property type="entry name" value="RTA1"/>
    <property type="match status" value="1"/>
</dbReference>
<keyword evidence="2 6" id="KW-0812">Transmembrane</keyword>
<comment type="caution">
    <text evidence="8">The sequence shown here is derived from an EMBL/GenBank/DDBJ whole genome shotgun (WGS) entry which is preliminary data.</text>
</comment>
<dbReference type="GO" id="GO:0000981">
    <property type="term" value="F:DNA-binding transcription factor activity, RNA polymerase II-specific"/>
    <property type="evidence" value="ECO:0007669"/>
    <property type="project" value="InterPro"/>
</dbReference>
<dbReference type="CDD" id="cd00067">
    <property type="entry name" value="GAL4"/>
    <property type="match status" value="1"/>
</dbReference>
<keyword evidence="4 6" id="KW-0472">Membrane</keyword>